<dbReference type="EMBL" id="AGNL01014657">
    <property type="protein sequence ID" value="EJK66602.1"/>
    <property type="molecule type" value="Genomic_DNA"/>
</dbReference>
<sequence>SLERWLGDGPWSPSLPRFPGLARLWEELRWAPAPEPPMLPLPPEQPTVLRPVLLSALLVRLLIERRAPAEEVAFPRLFFRRRHDPELRVAAKRTLAAARSGPGGSGRRVRRGKMLSEVTDVDEEYNYEYESSTEDSDDSFFGHVHSNKYDHPLSTITNVISNNNDALKMSTSKTTGRVDPIEENELARVLRESMTLKEQLRFSRDSYLETDDVISLIPCDALIAIADCLQQPERALLAVALTAPSASWRRMGWKGGTVLSCPSRAIVTTTRLPRFNATWLDPNAMLKDDLTAAISAWLEGEGFPDMDVSVDHFTAGQRGYVASVCVSGGGEAALQLMARDDARGVEFWNTFTKPASCSGNGRIEHLVWTVSSTHGQMIRQRRRRAPYHGRRPYRRYANDEERVGEVVEQLWDRLDLGDLDNELAVCLTDDDLGAVLACVGAKGKMKELHMTGCTGLSGEGLEAIRGSTVLQRLHLQMWPEKAACGGPTSLEKGGERAMMIIRAELESQMSREKVQPVLESMLAKDDSEIRHIAVPKHWIDGRDSRFPRLSRAEMVNNLRCGLEGVLKKPSPRIISGMHIVKPGQELVQAHSLPILVCGHAYNQYSRAQRARGRRCATKKRNPNMALLSMVTALLPGFGRHGHRASAGGGGADALSSPEASGGNDGANGNGPNNPDPSPWSISQYEASDRSDLEEDYMSRILLPTSGNGRNNTCDNGLAFSQYEGSEADLCVEDYIATLVWPPPSGAEDTKTPVPSATPSPKQPCASPASPITQAQHDHTQVRRELPPLRPEVAAPRPKPSTPLSNAQRLRMEAKKLEAARLRNADVMRPVKLWANPGLRCIASVKEADDLAVGTESNSLTVNDITEIGATKAYKKKNFGNSSRFSLSSQCREPSIALQHWIIKTLK</sequence>
<comment type="caution">
    <text evidence="2">The sequence shown here is derived from an EMBL/GenBank/DDBJ whole genome shotgun (WGS) entry which is preliminary data.</text>
</comment>
<evidence type="ECO:0000256" key="1">
    <source>
        <dbReference type="SAM" id="MobiDB-lite"/>
    </source>
</evidence>
<feature type="non-terminal residue" evidence="2">
    <location>
        <position position="1"/>
    </location>
</feature>
<name>K0T811_THAOC</name>
<keyword evidence="3" id="KW-1185">Reference proteome</keyword>
<gene>
    <name evidence="2" type="ORF">THAOC_12465</name>
</gene>
<evidence type="ECO:0000313" key="3">
    <source>
        <dbReference type="Proteomes" id="UP000266841"/>
    </source>
</evidence>
<feature type="compositionally biased region" description="Basic and acidic residues" evidence="1">
    <location>
        <begin position="775"/>
        <end position="786"/>
    </location>
</feature>
<feature type="region of interest" description="Disordered" evidence="1">
    <location>
        <begin position="641"/>
        <end position="692"/>
    </location>
</feature>
<organism evidence="2 3">
    <name type="scientific">Thalassiosira oceanica</name>
    <name type="common">Marine diatom</name>
    <dbReference type="NCBI Taxonomy" id="159749"/>
    <lineage>
        <taxon>Eukaryota</taxon>
        <taxon>Sar</taxon>
        <taxon>Stramenopiles</taxon>
        <taxon>Ochrophyta</taxon>
        <taxon>Bacillariophyta</taxon>
        <taxon>Coscinodiscophyceae</taxon>
        <taxon>Thalassiosirophycidae</taxon>
        <taxon>Thalassiosirales</taxon>
        <taxon>Thalassiosiraceae</taxon>
        <taxon>Thalassiosira</taxon>
    </lineage>
</organism>
<reference evidence="2 3" key="1">
    <citation type="journal article" date="2012" name="Genome Biol.">
        <title>Genome and low-iron response of an oceanic diatom adapted to chronic iron limitation.</title>
        <authorList>
            <person name="Lommer M."/>
            <person name="Specht M."/>
            <person name="Roy A.S."/>
            <person name="Kraemer L."/>
            <person name="Andreson R."/>
            <person name="Gutowska M.A."/>
            <person name="Wolf J."/>
            <person name="Bergner S.V."/>
            <person name="Schilhabel M.B."/>
            <person name="Klostermeier U.C."/>
            <person name="Beiko R.G."/>
            <person name="Rosenstiel P."/>
            <person name="Hippler M."/>
            <person name="Laroche J."/>
        </authorList>
    </citation>
    <scope>NUCLEOTIDE SEQUENCE [LARGE SCALE GENOMIC DNA]</scope>
    <source>
        <strain evidence="2 3">CCMP1005</strain>
    </source>
</reference>
<evidence type="ECO:0000313" key="2">
    <source>
        <dbReference type="EMBL" id="EJK66602.1"/>
    </source>
</evidence>
<protein>
    <submittedName>
        <fullName evidence="2">Uncharacterized protein</fullName>
    </submittedName>
</protein>
<accession>K0T811</accession>
<proteinExistence type="predicted"/>
<dbReference type="AlphaFoldDB" id="K0T811"/>
<dbReference type="Proteomes" id="UP000266841">
    <property type="component" value="Unassembled WGS sequence"/>
</dbReference>
<feature type="region of interest" description="Disordered" evidence="1">
    <location>
        <begin position="742"/>
        <end position="807"/>
    </location>
</feature>